<organism evidence="1 2">
    <name type="scientific">Gemmata obscuriglobus</name>
    <dbReference type="NCBI Taxonomy" id="114"/>
    <lineage>
        <taxon>Bacteria</taxon>
        <taxon>Pseudomonadati</taxon>
        <taxon>Planctomycetota</taxon>
        <taxon>Planctomycetia</taxon>
        <taxon>Gemmatales</taxon>
        <taxon>Gemmataceae</taxon>
        <taxon>Gemmata</taxon>
    </lineage>
</organism>
<protein>
    <submittedName>
        <fullName evidence="1">Uncharacterized protein</fullName>
    </submittedName>
</protein>
<evidence type="ECO:0000313" key="2">
    <source>
        <dbReference type="Proteomes" id="UP000245802"/>
    </source>
</evidence>
<name>A0A2Z3HEP7_9BACT</name>
<keyword evidence="2" id="KW-1185">Reference proteome</keyword>
<dbReference type="Proteomes" id="UP000245802">
    <property type="component" value="Chromosome"/>
</dbReference>
<dbReference type="AlphaFoldDB" id="A0A2Z3HEP7"/>
<dbReference type="RefSeq" id="WP_010035103.1">
    <property type="nucleotide sequence ID" value="NZ_CP025958.1"/>
</dbReference>
<reference evidence="1 2" key="1">
    <citation type="submission" date="2018-01" db="EMBL/GenBank/DDBJ databases">
        <title>G. obscuriglobus.</title>
        <authorList>
            <person name="Franke J."/>
            <person name="Blomberg W."/>
            <person name="Selmecki A."/>
        </authorList>
    </citation>
    <scope>NUCLEOTIDE SEQUENCE [LARGE SCALE GENOMIC DNA]</scope>
    <source>
        <strain evidence="1 2">DSM 5831</strain>
    </source>
</reference>
<accession>A0A2Z3HEP7</accession>
<gene>
    <name evidence="1" type="ORF">C1280_24045</name>
</gene>
<sequence>MLEGDVEKFLRWNNEGKRKLWYGTLMKRSNPEEYPGNESELYQGGKRVSIEEMEERADEWLEQNGRTMTAQEREQLVLETIRRVLDGHE</sequence>
<evidence type="ECO:0000313" key="1">
    <source>
        <dbReference type="EMBL" id="AWM39770.1"/>
    </source>
</evidence>
<proteinExistence type="predicted"/>
<dbReference type="EMBL" id="CP025958">
    <property type="protein sequence ID" value="AWM39770.1"/>
    <property type="molecule type" value="Genomic_DNA"/>
</dbReference>
<dbReference type="KEGG" id="gog:C1280_24045"/>